<feature type="transmembrane region" description="Helical" evidence="7">
    <location>
        <begin position="345"/>
        <end position="365"/>
    </location>
</feature>
<evidence type="ECO:0000256" key="8">
    <source>
        <dbReference type="SAM" id="MobiDB-lite"/>
    </source>
</evidence>
<evidence type="ECO:0000256" key="7">
    <source>
        <dbReference type="RuleBase" id="RU361113"/>
    </source>
</evidence>
<feature type="transmembrane region" description="Helical" evidence="7">
    <location>
        <begin position="134"/>
        <end position="156"/>
    </location>
</feature>
<evidence type="ECO:0000256" key="5">
    <source>
        <dbReference type="ARBA" id="ARBA00022989"/>
    </source>
</evidence>
<dbReference type="Proteomes" id="UP001381693">
    <property type="component" value="Unassembled WGS sequence"/>
</dbReference>
<feature type="transmembrane region" description="Helical" evidence="7">
    <location>
        <begin position="472"/>
        <end position="491"/>
    </location>
</feature>
<evidence type="ECO:0000256" key="2">
    <source>
        <dbReference type="ARBA" id="ARBA00007467"/>
    </source>
</evidence>
<reference evidence="9 10" key="1">
    <citation type="submission" date="2023-11" db="EMBL/GenBank/DDBJ databases">
        <title>Halocaridina rubra genome assembly.</title>
        <authorList>
            <person name="Smith C."/>
        </authorList>
    </citation>
    <scope>NUCLEOTIDE SEQUENCE [LARGE SCALE GENOMIC DNA]</scope>
    <source>
        <strain evidence="9">EP-1</strain>
        <tissue evidence="9">Whole</tissue>
    </source>
</reference>
<sequence>MSLDLCKKSLLEHESNISQEKKNQVLKVVPSPKYNGTVQEEAYLLKKNNNFEINPKSAESLDKPKRDVKEKSREKEEYYNVNERDGTRLDNVEGEGGGGGREETNKKKKADNSNISDGECLSERENYFHRYRDLAAYWCLGFCNNFTYWVMITAAYDLLTPEFQGYHERSEVIVPESLIQTTSKTSLPENHFEEILLNNLQNTTFSSLDTSWQNHSVEQQDFVNTFECQKHSTGVILIADTLPATVLTLSSPVTLLLPVSTRVWLVSLLCAASYLTLGLAHPKWVFLGVALASASRGFSDSTFLGHASHYHKHVLSMWSSGTGVATFIGPLLYSTLTTGGLDPRHVLLVFLVIPLVTAMSFWCLLSRYRAEGMRDTENPEEVSSFKSSQDVSSNKQKLSMVIWEKICLFLRAQKYILPLSSFYLIMYTTNQGLLELVYFPSSMFTHSQQYSWSNTVRCLGTLLSRSAHKFMLLPNAWLYCCLALMIMGIIGTEAHFHYLPSEYIIFILLLLQGLTEGAAFRSSVFCIHNKTSERDRAFCLGVFPTALFLPALVAGLISMPLHEVLCLNHKYKV</sequence>
<dbReference type="GO" id="GO:0005765">
    <property type="term" value="C:lysosomal membrane"/>
    <property type="evidence" value="ECO:0007669"/>
    <property type="project" value="UniProtKB-SubCell"/>
</dbReference>
<evidence type="ECO:0000256" key="3">
    <source>
        <dbReference type="ARBA" id="ARBA00022448"/>
    </source>
</evidence>
<feature type="transmembrane region" description="Helical" evidence="7">
    <location>
        <begin position="503"/>
        <end position="525"/>
    </location>
</feature>
<dbReference type="SUPFAM" id="SSF103473">
    <property type="entry name" value="MFS general substrate transporter"/>
    <property type="match status" value="1"/>
</dbReference>
<dbReference type="AlphaFoldDB" id="A0AAN9A415"/>
<name>A0AAN9A415_HALRR</name>
<dbReference type="GO" id="GO:0012505">
    <property type="term" value="C:endomembrane system"/>
    <property type="evidence" value="ECO:0007669"/>
    <property type="project" value="UniProtKB-SubCell"/>
</dbReference>
<evidence type="ECO:0000256" key="1">
    <source>
        <dbReference type="ARBA" id="ARBA00004127"/>
    </source>
</evidence>
<feature type="compositionally biased region" description="Basic and acidic residues" evidence="8">
    <location>
        <begin position="59"/>
        <end position="91"/>
    </location>
</feature>
<feature type="transmembrane region" description="Helical" evidence="7">
    <location>
        <begin position="537"/>
        <end position="557"/>
    </location>
</feature>
<keyword evidence="4 7" id="KW-0812">Transmembrane</keyword>
<dbReference type="InterPro" id="IPR003492">
    <property type="entry name" value="Battenin_disease_Cln3"/>
</dbReference>
<dbReference type="EMBL" id="JAXCGZ010017151">
    <property type="protein sequence ID" value="KAK7068692.1"/>
    <property type="molecule type" value="Genomic_DNA"/>
</dbReference>
<keyword evidence="3" id="KW-0813">Transport</keyword>
<feature type="region of interest" description="Disordered" evidence="8">
    <location>
        <begin position="54"/>
        <end position="116"/>
    </location>
</feature>
<evidence type="ECO:0000313" key="10">
    <source>
        <dbReference type="Proteomes" id="UP001381693"/>
    </source>
</evidence>
<feature type="transmembrane region" description="Helical" evidence="7">
    <location>
        <begin position="263"/>
        <end position="292"/>
    </location>
</feature>
<organism evidence="9 10">
    <name type="scientific">Halocaridina rubra</name>
    <name type="common">Hawaiian red shrimp</name>
    <dbReference type="NCBI Taxonomy" id="373956"/>
    <lineage>
        <taxon>Eukaryota</taxon>
        <taxon>Metazoa</taxon>
        <taxon>Ecdysozoa</taxon>
        <taxon>Arthropoda</taxon>
        <taxon>Crustacea</taxon>
        <taxon>Multicrustacea</taxon>
        <taxon>Malacostraca</taxon>
        <taxon>Eumalacostraca</taxon>
        <taxon>Eucarida</taxon>
        <taxon>Decapoda</taxon>
        <taxon>Pleocyemata</taxon>
        <taxon>Caridea</taxon>
        <taxon>Atyoidea</taxon>
        <taxon>Atyidae</taxon>
        <taxon>Halocaridina</taxon>
    </lineage>
</organism>
<dbReference type="PANTHER" id="PTHR10981:SF0">
    <property type="entry name" value="BATTENIN"/>
    <property type="match status" value="1"/>
</dbReference>
<comment type="subcellular location">
    <subcellularLocation>
        <location evidence="1">Endomembrane system</location>
        <topology evidence="1">Multi-pass membrane protein</topology>
    </subcellularLocation>
    <subcellularLocation>
        <location evidence="7">Lysosome membrane</location>
        <topology evidence="7">Multi-pass membrane protein</topology>
    </subcellularLocation>
</comment>
<comment type="caution">
    <text evidence="9">The sequence shown here is derived from an EMBL/GenBank/DDBJ whole genome shotgun (WGS) entry which is preliminary data.</text>
</comment>
<evidence type="ECO:0000256" key="4">
    <source>
        <dbReference type="ARBA" id="ARBA00022692"/>
    </source>
</evidence>
<keyword evidence="5 7" id="KW-1133">Transmembrane helix</keyword>
<dbReference type="GO" id="GO:0051453">
    <property type="term" value="P:regulation of intracellular pH"/>
    <property type="evidence" value="ECO:0007669"/>
    <property type="project" value="TreeGrafter"/>
</dbReference>
<feature type="transmembrane region" description="Helical" evidence="7">
    <location>
        <begin position="313"/>
        <end position="333"/>
    </location>
</feature>
<dbReference type="Pfam" id="PF02487">
    <property type="entry name" value="CLN3"/>
    <property type="match status" value="1"/>
</dbReference>
<accession>A0AAN9A415</accession>
<dbReference type="CDD" id="cd06174">
    <property type="entry name" value="MFS"/>
    <property type="match status" value="1"/>
</dbReference>
<keyword evidence="10" id="KW-1185">Reference proteome</keyword>
<protein>
    <recommendedName>
        <fullName evidence="7">Battenin</fullName>
    </recommendedName>
</protein>
<dbReference type="PANTHER" id="PTHR10981">
    <property type="entry name" value="BATTENIN"/>
    <property type="match status" value="1"/>
</dbReference>
<keyword evidence="7" id="KW-0458">Lysosome</keyword>
<evidence type="ECO:0000256" key="6">
    <source>
        <dbReference type="ARBA" id="ARBA00023136"/>
    </source>
</evidence>
<keyword evidence="6 7" id="KW-0472">Membrane</keyword>
<proteinExistence type="inferred from homology"/>
<dbReference type="PRINTS" id="PR01315">
    <property type="entry name" value="BATTENIN"/>
</dbReference>
<evidence type="ECO:0000313" key="9">
    <source>
        <dbReference type="EMBL" id="KAK7068692.1"/>
    </source>
</evidence>
<comment type="similarity">
    <text evidence="2 7">Belongs to the battenin family.</text>
</comment>
<gene>
    <name evidence="9" type="primary">CLN3</name>
    <name evidence="9" type="ORF">SK128_022024</name>
</gene>
<dbReference type="InterPro" id="IPR036259">
    <property type="entry name" value="MFS_trans_sf"/>
</dbReference>